<reference evidence="1 2" key="1">
    <citation type="journal article" date="2016" name="Nat. Commun.">
        <title>Thousands of microbial genomes shed light on interconnected biogeochemical processes in an aquifer system.</title>
        <authorList>
            <person name="Anantharaman K."/>
            <person name="Brown C.T."/>
            <person name="Hug L.A."/>
            <person name="Sharon I."/>
            <person name="Castelle C.J."/>
            <person name="Probst A.J."/>
            <person name="Thomas B.C."/>
            <person name="Singh A."/>
            <person name="Wilkins M.J."/>
            <person name="Karaoz U."/>
            <person name="Brodie E.L."/>
            <person name="Williams K.H."/>
            <person name="Hubbard S.S."/>
            <person name="Banfield J.F."/>
        </authorList>
    </citation>
    <scope>NUCLEOTIDE SEQUENCE [LARGE SCALE GENOMIC DNA]</scope>
</reference>
<comment type="caution">
    <text evidence="1">The sequence shown here is derived from an EMBL/GenBank/DDBJ whole genome shotgun (WGS) entry which is preliminary data.</text>
</comment>
<dbReference type="Proteomes" id="UP000178636">
    <property type="component" value="Unassembled WGS sequence"/>
</dbReference>
<sequence length="195" mass="21797">MYPDGASNHTTFYTTIEGNRCQLEVVWAHKVADVGRMRFRCDAKLVSRLVPFSSATEVPTVEAQTTLYGFQLPHRIFGNKKCREFEVGSLCERVAPLHISHVDAPTKDFAPVTAKREAETLAGAKKKRPKTTHGDLFFSAYLVASRPSVSWNERFVGTSGGALVDQRGRVVGIMMGETDRHLVFIPIRELTKEPF</sequence>
<dbReference type="STRING" id="1798664.A3C93_03225"/>
<proteinExistence type="predicted"/>
<dbReference type="AlphaFoldDB" id="A0A1G2DH20"/>
<protein>
    <submittedName>
        <fullName evidence="1">Uncharacterized protein</fullName>
    </submittedName>
</protein>
<evidence type="ECO:0000313" key="2">
    <source>
        <dbReference type="Proteomes" id="UP000178636"/>
    </source>
</evidence>
<organism evidence="1 2">
    <name type="scientific">Candidatus Lloydbacteria bacterium RIFCSPHIGHO2_02_FULL_54_17</name>
    <dbReference type="NCBI Taxonomy" id="1798664"/>
    <lineage>
        <taxon>Bacteria</taxon>
        <taxon>Candidatus Lloydiibacteriota</taxon>
    </lineage>
</organism>
<gene>
    <name evidence="1" type="ORF">A3C93_03225</name>
</gene>
<evidence type="ECO:0000313" key="1">
    <source>
        <dbReference type="EMBL" id="OGZ12088.1"/>
    </source>
</evidence>
<accession>A0A1G2DH20</accession>
<name>A0A1G2DH20_9BACT</name>
<dbReference type="EMBL" id="MHLO01000024">
    <property type="protein sequence ID" value="OGZ12088.1"/>
    <property type="molecule type" value="Genomic_DNA"/>
</dbReference>